<keyword evidence="1" id="KW-0472">Membrane</keyword>
<feature type="transmembrane region" description="Helical" evidence="1">
    <location>
        <begin position="126"/>
        <end position="144"/>
    </location>
</feature>
<comment type="caution">
    <text evidence="2">The sequence shown here is derived from an EMBL/GenBank/DDBJ whole genome shotgun (WGS) entry which is preliminary data.</text>
</comment>
<organism evidence="2 3">
    <name type="scientific">Candidatus Methanocrinis alkalitolerans</name>
    <dbReference type="NCBI Taxonomy" id="3033395"/>
    <lineage>
        <taxon>Archaea</taxon>
        <taxon>Methanobacteriati</taxon>
        <taxon>Methanobacteriota</taxon>
        <taxon>Stenosarchaea group</taxon>
        <taxon>Methanomicrobia</taxon>
        <taxon>Methanotrichales</taxon>
        <taxon>Methanotrichaceae</taxon>
        <taxon>Methanocrinis</taxon>
    </lineage>
</organism>
<feature type="transmembrane region" description="Helical" evidence="1">
    <location>
        <begin position="95"/>
        <end position="114"/>
    </location>
</feature>
<evidence type="ECO:0008006" key="4">
    <source>
        <dbReference type="Google" id="ProtNLM"/>
    </source>
</evidence>
<reference evidence="2 3" key="1">
    <citation type="submission" date="2023-03" db="EMBL/GenBank/DDBJ databases">
        <title>Whole genome sequencing of Methanotrichaceae archaeon M04Ac.</title>
        <authorList>
            <person name="Khomyakova M.A."/>
            <person name="Merkel A.Y."/>
            <person name="Slobodkin A.I."/>
        </authorList>
    </citation>
    <scope>NUCLEOTIDE SEQUENCE [LARGE SCALE GENOMIC DNA]</scope>
    <source>
        <strain evidence="2 3">M04Ac</strain>
    </source>
</reference>
<evidence type="ECO:0000256" key="1">
    <source>
        <dbReference type="SAM" id="Phobius"/>
    </source>
</evidence>
<keyword evidence="3" id="KW-1185">Reference proteome</keyword>
<name>A0ABT5XGF6_9EURY</name>
<feature type="transmembrane region" description="Helical" evidence="1">
    <location>
        <begin position="7"/>
        <end position="28"/>
    </location>
</feature>
<feature type="transmembrane region" description="Helical" evidence="1">
    <location>
        <begin position="204"/>
        <end position="229"/>
    </location>
</feature>
<evidence type="ECO:0000313" key="3">
    <source>
        <dbReference type="Proteomes" id="UP001215956"/>
    </source>
</evidence>
<feature type="transmembrane region" description="Helical" evidence="1">
    <location>
        <begin position="180"/>
        <end position="198"/>
    </location>
</feature>
<keyword evidence="1" id="KW-0812">Transmembrane</keyword>
<dbReference type="EMBL" id="JARFPL010000031">
    <property type="protein sequence ID" value="MDF0593805.1"/>
    <property type="molecule type" value="Genomic_DNA"/>
</dbReference>
<sequence>MGLLAPTLWGNVASVAILAAYGSLVLAAFWDRPYIAALLLLPPPILLWARVADPRRGATMALAGAVIGPLTEMACVYGGLWTYANTGGLPLVPPWNFPAWACFPPAVVLLTRALPGTEHPKTSPRILLLAMAGIGVEIAVFVSLGSNPPLALAAGGVLAAALIVAIPGRATWAMMGAGALLGPLIEYLPISAGGWWYAAPAEVFGMPAFMILAYAVFGGLLGTASLAAGEILGRGRRMKVSTFSPGQVR</sequence>
<dbReference type="Proteomes" id="UP001215956">
    <property type="component" value="Unassembled WGS sequence"/>
</dbReference>
<feature type="transmembrane region" description="Helical" evidence="1">
    <location>
        <begin position="34"/>
        <end position="52"/>
    </location>
</feature>
<proteinExistence type="predicted"/>
<feature type="transmembrane region" description="Helical" evidence="1">
    <location>
        <begin position="150"/>
        <end position="168"/>
    </location>
</feature>
<evidence type="ECO:0000313" key="2">
    <source>
        <dbReference type="EMBL" id="MDF0593805.1"/>
    </source>
</evidence>
<feature type="transmembrane region" description="Helical" evidence="1">
    <location>
        <begin position="59"/>
        <end position="83"/>
    </location>
</feature>
<protein>
    <recommendedName>
        <fullName evidence="4">Carotenoid biosynthesis protein</fullName>
    </recommendedName>
</protein>
<keyword evidence="1" id="KW-1133">Transmembrane helix</keyword>
<accession>A0ABT5XGF6</accession>
<gene>
    <name evidence="2" type="ORF">P0O24_09440</name>
</gene>
<dbReference type="RefSeq" id="WP_316969507.1">
    <property type="nucleotide sequence ID" value="NZ_JARFPL010000031.1"/>
</dbReference>